<evidence type="ECO:0000313" key="1">
    <source>
        <dbReference type="EMBL" id="XDQ29811.1"/>
    </source>
</evidence>
<accession>A0AB39PIW8</accession>
<reference evidence="1" key="1">
    <citation type="submission" date="2024-07" db="EMBL/GenBank/DDBJ databases">
        <authorList>
            <person name="Yu S.T."/>
        </authorList>
    </citation>
    <scope>NUCLEOTIDE SEQUENCE</scope>
    <source>
        <strain evidence="1">R21</strain>
    </source>
</reference>
<dbReference type="AlphaFoldDB" id="A0AB39PIW8"/>
<protein>
    <recommendedName>
        <fullName evidence="2">TetR family transcriptional regulator</fullName>
    </recommendedName>
</protein>
<sequence length="76" mass="8436">MGRHSGPTYQRRHRHMLALLANSRVREPEATAHVFLGAFDADLVRPLCPDGRPDRLAETVRDLATALLPAAHPTDE</sequence>
<evidence type="ECO:0008006" key="2">
    <source>
        <dbReference type="Google" id="ProtNLM"/>
    </source>
</evidence>
<organism evidence="1">
    <name type="scientific">Streptomyces sp. R21</name>
    <dbReference type="NCBI Taxonomy" id="3238627"/>
    <lineage>
        <taxon>Bacteria</taxon>
        <taxon>Bacillati</taxon>
        <taxon>Actinomycetota</taxon>
        <taxon>Actinomycetes</taxon>
        <taxon>Kitasatosporales</taxon>
        <taxon>Streptomycetaceae</taxon>
        <taxon>Streptomyces</taxon>
    </lineage>
</organism>
<dbReference type="RefSeq" id="WP_369239170.1">
    <property type="nucleotide sequence ID" value="NZ_CP163435.1"/>
</dbReference>
<proteinExistence type="predicted"/>
<name>A0AB39PIW8_9ACTN</name>
<dbReference type="EMBL" id="CP163435">
    <property type="protein sequence ID" value="XDQ29811.1"/>
    <property type="molecule type" value="Genomic_DNA"/>
</dbReference>
<gene>
    <name evidence="1" type="ORF">AB5J56_36145</name>
</gene>